<sequence length="406" mass="45168">MMKSGKVLDGFVSSALVDLYGKCGCLDIAKDIFEQMPKKTLVAWNSMISGYSSVGDSRECIELFKRMNIEGTKPTLTTLSSILMACSRAAQLRHGRFLHGYVIRNSIEADIFVNSGLIDLYFKCGRVQSAENVFEMLPRANVVCWNVMISGYVTVGNYFEALNMYDDMKVAGVKPDAVTFSSVLSACSQLAALEKGKEIHNCISERGLESNEIVMGALLDMYAKCGAVDEAYNVFNKLPERDLVSWTSMITAYGSHGQALEALRLFGEMQQSNAKPDAVTFLEVLSACSHAGLVDKGIGEEIAKLLLKKDPDDPSTYITLSNMYAFVKNWDMVRRVRLRMKELGLKKNPGCSWIEIDKRIQSFFVKGQSHPEAEAVHDCLTILTSHMEKDEMLPSIEESTGFQLER</sequence>
<feature type="repeat" description="PPR" evidence="3">
    <location>
        <begin position="242"/>
        <end position="276"/>
    </location>
</feature>
<evidence type="ECO:0000256" key="1">
    <source>
        <dbReference type="ARBA" id="ARBA00022737"/>
    </source>
</evidence>
<protein>
    <recommendedName>
        <fullName evidence="6">Pentatricopeptide repeat-containing protein</fullName>
    </recommendedName>
</protein>
<evidence type="ECO:0008006" key="6">
    <source>
        <dbReference type="Google" id="ProtNLM"/>
    </source>
</evidence>
<evidence type="ECO:0000313" key="4">
    <source>
        <dbReference type="EMBL" id="KAF2291849.1"/>
    </source>
</evidence>
<accession>A0A6A6KWM0</accession>
<dbReference type="FunFam" id="1.25.40.10:FF:000031">
    <property type="entry name" value="Pentatricopeptide repeat-containing protein mitochondrial"/>
    <property type="match status" value="1"/>
</dbReference>
<dbReference type="Pfam" id="PF20431">
    <property type="entry name" value="E_motif"/>
    <property type="match status" value="1"/>
</dbReference>
<dbReference type="NCBIfam" id="TIGR00756">
    <property type="entry name" value="PPR"/>
    <property type="match status" value="3"/>
</dbReference>
<evidence type="ECO:0000256" key="2">
    <source>
        <dbReference type="ARBA" id="ARBA00061659"/>
    </source>
</evidence>
<dbReference type="Gene3D" id="1.25.40.10">
    <property type="entry name" value="Tetratricopeptide repeat domain"/>
    <property type="match status" value="3"/>
</dbReference>
<dbReference type="PANTHER" id="PTHR24015">
    <property type="entry name" value="OS07G0578800 PROTEIN-RELATED"/>
    <property type="match status" value="1"/>
</dbReference>
<comment type="similarity">
    <text evidence="2">Belongs to the PPR family. PCMP-E subfamily.</text>
</comment>
<comment type="caution">
    <text evidence="4">The sequence shown here is derived from an EMBL/GenBank/DDBJ whole genome shotgun (WGS) entry which is preliminary data.</text>
</comment>
<dbReference type="Proteomes" id="UP000467840">
    <property type="component" value="Chromosome 2"/>
</dbReference>
<dbReference type="PROSITE" id="PS51375">
    <property type="entry name" value="PPR"/>
    <property type="match status" value="4"/>
</dbReference>
<proteinExistence type="inferred from homology"/>
<dbReference type="GO" id="GO:0009451">
    <property type="term" value="P:RNA modification"/>
    <property type="evidence" value="ECO:0007669"/>
    <property type="project" value="InterPro"/>
</dbReference>
<reference evidence="4 5" key="1">
    <citation type="journal article" date="2020" name="Mol. Plant">
        <title>The Chromosome-Based Rubber Tree Genome Provides New Insights into Spurge Genome Evolution and Rubber Biosynthesis.</title>
        <authorList>
            <person name="Liu J."/>
            <person name="Shi C."/>
            <person name="Shi C.C."/>
            <person name="Li W."/>
            <person name="Zhang Q.J."/>
            <person name="Zhang Y."/>
            <person name="Li K."/>
            <person name="Lu H.F."/>
            <person name="Shi C."/>
            <person name="Zhu S.T."/>
            <person name="Xiao Z.Y."/>
            <person name="Nan H."/>
            <person name="Yue Y."/>
            <person name="Zhu X.G."/>
            <person name="Wu Y."/>
            <person name="Hong X.N."/>
            <person name="Fan G.Y."/>
            <person name="Tong Y."/>
            <person name="Zhang D."/>
            <person name="Mao C.L."/>
            <person name="Liu Y.L."/>
            <person name="Hao S.J."/>
            <person name="Liu W.Q."/>
            <person name="Lv M.Q."/>
            <person name="Zhang H.B."/>
            <person name="Liu Y."/>
            <person name="Hu-Tang G.R."/>
            <person name="Wang J.P."/>
            <person name="Wang J.H."/>
            <person name="Sun Y.H."/>
            <person name="Ni S.B."/>
            <person name="Chen W.B."/>
            <person name="Zhang X.C."/>
            <person name="Jiao Y.N."/>
            <person name="Eichler E.E."/>
            <person name="Li G.H."/>
            <person name="Liu X."/>
            <person name="Gao L.Z."/>
        </authorList>
    </citation>
    <scope>NUCLEOTIDE SEQUENCE [LARGE SCALE GENOMIC DNA]</scope>
    <source>
        <strain evidence="5">cv. GT1</strain>
        <tissue evidence="4">Leaf</tissue>
    </source>
</reference>
<keyword evidence="1" id="KW-0677">Repeat</keyword>
<name>A0A6A6KWM0_HEVBR</name>
<dbReference type="Pfam" id="PF13041">
    <property type="entry name" value="PPR_2"/>
    <property type="match status" value="3"/>
</dbReference>
<dbReference type="FunFam" id="1.25.40.10:FF:000073">
    <property type="entry name" value="Pentatricopeptide repeat-containing protein chloroplastic"/>
    <property type="match status" value="1"/>
</dbReference>
<feature type="repeat" description="PPR" evidence="3">
    <location>
        <begin position="176"/>
        <end position="210"/>
    </location>
</feature>
<dbReference type="Pfam" id="PF01535">
    <property type="entry name" value="PPR"/>
    <property type="match status" value="1"/>
</dbReference>
<keyword evidence="5" id="KW-1185">Reference proteome</keyword>
<evidence type="ECO:0000256" key="3">
    <source>
        <dbReference type="PROSITE-ProRule" id="PRU00708"/>
    </source>
</evidence>
<dbReference type="FunFam" id="1.25.40.10:FF:000205">
    <property type="entry name" value="Pentatricopeptide repeat-containing protein, mitochondrial"/>
    <property type="match status" value="1"/>
</dbReference>
<dbReference type="EMBL" id="JAAGAX010000015">
    <property type="protein sequence ID" value="KAF2291849.1"/>
    <property type="molecule type" value="Genomic_DNA"/>
</dbReference>
<dbReference type="InterPro" id="IPR002885">
    <property type="entry name" value="PPR_rpt"/>
</dbReference>
<organism evidence="4 5">
    <name type="scientific">Hevea brasiliensis</name>
    <name type="common">Para rubber tree</name>
    <name type="synonym">Siphonia brasiliensis</name>
    <dbReference type="NCBI Taxonomy" id="3981"/>
    <lineage>
        <taxon>Eukaryota</taxon>
        <taxon>Viridiplantae</taxon>
        <taxon>Streptophyta</taxon>
        <taxon>Embryophyta</taxon>
        <taxon>Tracheophyta</taxon>
        <taxon>Spermatophyta</taxon>
        <taxon>Magnoliopsida</taxon>
        <taxon>eudicotyledons</taxon>
        <taxon>Gunneridae</taxon>
        <taxon>Pentapetalae</taxon>
        <taxon>rosids</taxon>
        <taxon>fabids</taxon>
        <taxon>Malpighiales</taxon>
        <taxon>Euphorbiaceae</taxon>
        <taxon>Crotonoideae</taxon>
        <taxon>Micrandreae</taxon>
        <taxon>Hevea</taxon>
    </lineage>
</organism>
<feature type="repeat" description="PPR" evidence="3">
    <location>
        <begin position="40"/>
        <end position="74"/>
    </location>
</feature>
<dbReference type="InterPro" id="IPR011990">
    <property type="entry name" value="TPR-like_helical_dom_sf"/>
</dbReference>
<feature type="repeat" description="PPR" evidence="3">
    <location>
        <begin position="141"/>
        <end position="175"/>
    </location>
</feature>
<dbReference type="InterPro" id="IPR046960">
    <property type="entry name" value="PPR_At4g14850-like_plant"/>
</dbReference>
<gene>
    <name evidence="4" type="ORF">GH714_035839</name>
</gene>
<dbReference type="GO" id="GO:0005739">
    <property type="term" value="C:mitochondrion"/>
    <property type="evidence" value="ECO:0007669"/>
    <property type="project" value="UniProtKB-ARBA"/>
</dbReference>
<dbReference type="GO" id="GO:0003723">
    <property type="term" value="F:RNA binding"/>
    <property type="evidence" value="ECO:0007669"/>
    <property type="project" value="InterPro"/>
</dbReference>
<dbReference type="AlphaFoldDB" id="A0A6A6KWM0"/>
<dbReference type="PANTHER" id="PTHR24015:SF260">
    <property type="entry name" value="PENTATRICOPEPTIDE REPEAT-CONTAINING PROTEIN"/>
    <property type="match status" value="1"/>
</dbReference>
<dbReference type="InterPro" id="IPR046848">
    <property type="entry name" value="E_motif"/>
</dbReference>
<evidence type="ECO:0000313" key="5">
    <source>
        <dbReference type="Proteomes" id="UP000467840"/>
    </source>
</evidence>